<dbReference type="HOGENOM" id="CLU_1664033_0_0_1"/>
<evidence type="ECO:0000313" key="2">
    <source>
        <dbReference type="EMBL" id="EKX48956.1"/>
    </source>
</evidence>
<dbReference type="EMBL" id="JH992983">
    <property type="protein sequence ID" value="EKX48956.1"/>
    <property type="molecule type" value="Genomic_DNA"/>
</dbReference>
<reference evidence="2 4" key="1">
    <citation type="journal article" date="2012" name="Nature">
        <title>Algal genomes reveal evolutionary mosaicism and the fate of nucleomorphs.</title>
        <authorList>
            <consortium name="DOE Joint Genome Institute"/>
            <person name="Curtis B.A."/>
            <person name="Tanifuji G."/>
            <person name="Burki F."/>
            <person name="Gruber A."/>
            <person name="Irimia M."/>
            <person name="Maruyama S."/>
            <person name="Arias M.C."/>
            <person name="Ball S.G."/>
            <person name="Gile G.H."/>
            <person name="Hirakawa Y."/>
            <person name="Hopkins J.F."/>
            <person name="Kuo A."/>
            <person name="Rensing S.A."/>
            <person name="Schmutz J."/>
            <person name="Symeonidi A."/>
            <person name="Elias M."/>
            <person name="Eveleigh R.J."/>
            <person name="Herman E.K."/>
            <person name="Klute M.J."/>
            <person name="Nakayama T."/>
            <person name="Obornik M."/>
            <person name="Reyes-Prieto A."/>
            <person name="Armbrust E.V."/>
            <person name="Aves S.J."/>
            <person name="Beiko R.G."/>
            <person name="Coutinho P."/>
            <person name="Dacks J.B."/>
            <person name="Durnford D.G."/>
            <person name="Fast N.M."/>
            <person name="Green B.R."/>
            <person name="Grisdale C.J."/>
            <person name="Hempel F."/>
            <person name="Henrissat B."/>
            <person name="Hoppner M.P."/>
            <person name="Ishida K."/>
            <person name="Kim E."/>
            <person name="Koreny L."/>
            <person name="Kroth P.G."/>
            <person name="Liu Y."/>
            <person name="Malik S.B."/>
            <person name="Maier U.G."/>
            <person name="McRose D."/>
            <person name="Mock T."/>
            <person name="Neilson J.A."/>
            <person name="Onodera N.T."/>
            <person name="Poole A.M."/>
            <person name="Pritham E.J."/>
            <person name="Richards T.A."/>
            <person name="Rocap G."/>
            <person name="Roy S.W."/>
            <person name="Sarai C."/>
            <person name="Schaack S."/>
            <person name="Shirato S."/>
            <person name="Slamovits C.H."/>
            <person name="Spencer D.F."/>
            <person name="Suzuki S."/>
            <person name="Worden A.Z."/>
            <person name="Zauner S."/>
            <person name="Barry K."/>
            <person name="Bell C."/>
            <person name="Bharti A.K."/>
            <person name="Crow J.A."/>
            <person name="Grimwood J."/>
            <person name="Kramer R."/>
            <person name="Lindquist E."/>
            <person name="Lucas S."/>
            <person name="Salamov A."/>
            <person name="McFadden G.I."/>
            <person name="Lane C.E."/>
            <person name="Keeling P.J."/>
            <person name="Gray M.W."/>
            <person name="Grigoriev I.V."/>
            <person name="Archibald J.M."/>
        </authorList>
    </citation>
    <scope>NUCLEOTIDE SEQUENCE</scope>
    <source>
        <strain evidence="2 4">CCMP2712</strain>
    </source>
</reference>
<dbReference type="PaxDb" id="55529-EKX48956"/>
<evidence type="ECO:0000313" key="4">
    <source>
        <dbReference type="Proteomes" id="UP000011087"/>
    </source>
</evidence>
<feature type="region of interest" description="Disordered" evidence="1">
    <location>
        <begin position="84"/>
        <end position="144"/>
    </location>
</feature>
<feature type="compositionally biased region" description="Low complexity" evidence="1">
    <location>
        <begin position="105"/>
        <end position="119"/>
    </location>
</feature>
<dbReference type="EnsemblProtists" id="EKX48956">
    <property type="protein sequence ID" value="EKX48956"/>
    <property type="gene ID" value="GUITHDRAFT_105039"/>
</dbReference>
<gene>
    <name evidence="2" type="ORF">GUITHDRAFT_105039</name>
</gene>
<sequence length="159" mass="17459">MNLITDIQNGFVGLTKEIESQSRQKFNEIVNSAHTLVPIFENSEQGSEDQGLKNGHPGKRSSFTFGNHNQLLIPEEIGSLYGSTNAKAKQEGTSKSTTLIRRHSISGSQVKVSSGSRSVSKPELKKTRSLQAHHESADTCDEATRSKIEQWFSKSRSAA</sequence>
<feature type="region of interest" description="Disordered" evidence="1">
    <location>
        <begin position="44"/>
        <end position="65"/>
    </location>
</feature>
<reference evidence="3" key="3">
    <citation type="submission" date="2015-06" db="UniProtKB">
        <authorList>
            <consortium name="EnsemblProtists"/>
        </authorList>
    </citation>
    <scope>IDENTIFICATION</scope>
</reference>
<proteinExistence type="predicted"/>
<dbReference type="GeneID" id="17305714"/>
<evidence type="ECO:0000256" key="1">
    <source>
        <dbReference type="SAM" id="MobiDB-lite"/>
    </source>
</evidence>
<dbReference type="RefSeq" id="XP_005835936.1">
    <property type="nucleotide sequence ID" value="XM_005835879.1"/>
</dbReference>
<dbReference type="Proteomes" id="UP000011087">
    <property type="component" value="Unassembled WGS sequence"/>
</dbReference>
<evidence type="ECO:0000313" key="3">
    <source>
        <dbReference type="EnsemblProtists" id="EKX48956"/>
    </source>
</evidence>
<name>L1JKD8_GUITC</name>
<protein>
    <submittedName>
        <fullName evidence="2 3">Uncharacterized protein</fullName>
    </submittedName>
</protein>
<reference evidence="4" key="2">
    <citation type="submission" date="2012-11" db="EMBL/GenBank/DDBJ databases">
        <authorList>
            <person name="Kuo A."/>
            <person name="Curtis B.A."/>
            <person name="Tanifuji G."/>
            <person name="Burki F."/>
            <person name="Gruber A."/>
            <person name="Irimia M."/>
            <person name="Maruyama S."/>
            <person name="Arias M.C."/>
            <person name="Ball S.G."/>
            <person name="Gile G.H."/>
            <person name="Hirakawa Y."/>
            <person name="Hopkins J.F."/>
            <person name="Rensing S.A."/>
            <person name="Schmutz J."/>
            <person name="Symeonidi A."/>
            <person name="Elias M."/>
            <person name="Eveleigh R.J."/>
            <person name="Herman E.K."/>
            <person name="Klute M.J."/>
            <person name="Nakayama T."/>
            <person name="Obornik M."/>
            <person name="Reyes-Prieto A."/>
            <person name="Armbrust E.V."/>
            <person name="Aves S.J."/>
            <person name="Beiko R.G."/>
            <person name="Coutinho P."/>
            <person name="Dacks J.B."/>
            <person name="Durnford D.G."/>
            <person name="Fast N.M."/>
            <person name="Green B.R."/>
            <person name="Grisdale C."/>
            <person name="Hempe F."/>
            <person name="Henrissat B."/>
            <person name="Hoppner M.P."/>
            <person name="Ishida K.-I."/>
            <person name="Kim E."/>
            <person name="Koreny L."/>
            <person name="Kroth P.G."/>
            <person name="Liu Y."/>
            <person name="Malik S.-B."/>
            <person name="Maier U.G."/>
            <person name="McRose D."/>
            <person name="Mock T."/>
            <person name="Neilson J.A."/>
            <person name="Onodera N.T."/>
            <person name="Poole A.M."/>
            <person name="Pritham E.J."/>
            <person name="Richards T.A."/>
            <person name="Rocap G."/>
            <person name="Roy S.W."/>
            <person name="Sarai C."/>
            <person name="Schaack S."/>
            <person name="Shirato S."/>
            <person name="Slamovits C.H."/>
            <person name="Spencer D.F."/>
            <person name="Suzuki S."/>
            <person name="Worden A.Z."/>
            <person name="Zauner S."/>
            <person name="Barry K."/>
            <person name="Bell C."/>
            <person name="Bharti A.K."/>
            <person name="Crow J.A."/>
            <person name="Grimwood J."/>
            <person name="Kramer R."/>
            <person name="Lindquist E."/>
            <person name="Lucas S."/>
            <person name="Salamov A."/>
            <person name="McFadden G.I."/>
            <person name="Lane C.E."/>
            <person name="Keeling P.J."/>
            <person name="Gray M.W."/>
            <person name="Grigoriev I.V."/>
            <person name="Archibald J.M."/>
        </authorList>
    </citation>
    <scope>NUCLEOTIDE SEQUENCE</scope>
    <source>
        <strain evidence="4">CCMP2712</strain>
    </source>
</reference>
<accession>L1JKD8</accession>
<feature type="compositionally biased region" description="Polar residues" evidence="1">
    <location>
        <begin position="84"/>
        <end position="99"/>
    </location>
</feature>
<dbReference type="AlphaFoldDB" id="L1JKD8"/>
<dbReference type="KEGG" id="gtt:GUITHDRAFT_105039"/>
<feature type="compositionally biased region" description="Basic and acidic residues" evidence="1">
    <location>
        <begin position="120"/>
        <end position="144"/>
    </location>
</feature>
<keyword evidence="4" id="KW-1185">Reference proteome</keyword>
<organism evidence="2">
    <name type="scientific">Guillardia theta (strain CCMP2712)</name>
    <name type="common">Cryptophyte</name>
    <dbReference type="NCBI Taxonomy" id="905079"/>
    <lineage>
        <taxon>Eukaryota</taxon>
        <taxon>Cryptophyceae</taxon>
        <taxon>Pyrenomonadales</taxon>
        <taxon>Geminigeraceae</taxon>
        <taxon>Guillardia</taxon>
    </lineage>
</organism>